<proteinExistence type="predicted"/>
<sequence length="100" mass="11215">MHTLRYYKDHTPCFSPVSMSSTVPFNFQSGIEIGPSARPSFKNPLIGAVSKSLFASKPSSPVETQAKISIDRATHLQQLELPLTFMLRIVQFIIYQAQIM</sequence>
<name>A0A9Q0KD30_9MAGN</name>
<comment type="caution">
    <text evidence="1">The sequence shown here is derived from an EMBL/GenBank/DDBJ whole genome shotgun (WGS) entry which is preliminary data.</text>
</comment>
<reference evidence="1" key="1">
    <citation type="journal article" date="2023" name="Plant J.">
        <title>The genome of the king protea, Protea cynaroides.</title>
        <authorList>
            <person name="Chang J."/>
            <person name="Duong T.A."/>
            <person name="Schoeman C."/>
            <person name="Ma X."/>
            <person name="Roodt D."/>
            <person name="Barker N."/>
            <person name="Li Z."/>
            <person name="Van de Peer Y."/>
            <person name="Mizrachi E."/>
        </authorList>
    </citation>
    <scope>NUCLEOTIDE SEQUENCE</scope>
    <source>
        <tissue evidence="1">Young leaves</tissue>
    </source>
</reference>
<organism evidence="1 2">
    <name type="scientific">Protea cynaroides</name>
    <dbReference type="NCBI Taxonomy" id="273540"/>
    <lineage>
        <taxon>Eukaryota</taxon>
        <taxon>Viridiplantae</taxon>
        <taxon>Streptophyta</taxon>
        <taxon>Embryophyta</taxon>
        <taxon>Tracheophyta</taxon>
        <taxon>Spermatophyta</taxon>
        <taxon>Magnoliopsida</taxon>
        <taxon>Proteales</taxon>
        <taxon>Proteaceae</taxon>
        <taxon>Protea</taxon>
    </lineage>
</organism>
<dbReference type="Proteomes" id="UP001141806">
    <property type="component" value="Unassembled WGS sequence"/>
</dbReference>
<dbReference type="AlphaFoldDB" id="A0A9Q0KD30"/>
<accession>A0A9Q0KD30</accession>
<evidence type="ECO:0000313" key="2">
    <source>
        <dbReference type="Proteomes" id="UP001141806"/>
    </source>
</evidence>
<keyword evidence="2" id="KW-1185">Reference proteome</keyword>
<dbReference type="EMBL" id="JAMYWD010000006">
    <property type="protein sequence ID" value="KAJ4968318.1"/>
    <property type="molecule type" value="Genomic_DNA"/>
</dbReference>
<evidence type="ECO:0000313" key="1">
    <source>
        <dbReference type="EMBL" id="KAJ4968318.1"/>
    </source>
</evidence>
<gene>
    <name evidence="1" type="ORF">NE237_015019</name>
</gene>
<protein>
    <submittedName>
        <fullName evidence="1">Uncharacterized protein</fullName>
    </submittedName>
</protein>